<evidence type="ECO:0000256" key="11">
    <source>
        <dbReference type="ARBA" id="ARBA00023257"/>
    </source>
</evidence>
<keyword evidence="10" id="KW-0325">Glycoprotein</keyword>
<dbReference type="GO" id="GO:0038023">
    <property type="term" value="F:signaling receptor activity"/>
    <property type="evidence" value="ECO:0007669"/>
    <property type="project" value="InterPro"/>
</dbReference>
<feature type="site" description="Interaction with the cone snail toxin Con-ikot-ikot" evidence="16">
    <location>
        <position position="268"/>
    </location>
</feature>
<keyword evidence="17" id="KW-1015">Disulfide bond</keyword>
<proteinExistence type="evidence at transcript level"/>
<dbReference type="Gene3D" id="3.40.190.10">
    <property type="entry name" value="Periplasmic binding protein-like II"/>
    <property type="match status" value="1"/>
</dbReference>
<feature type="transmembrane region" description="Helical" evidence="18">
    <location>
        <begin position="212"/>
        <end position="232"/>
    </location>
</feature>
<dbReference type="GO" id="GO:0045211">
    <property type="term" value="C:postsynaptic membrane"/>
    <property type="evidence" value="ECO:0007669"/>
    <property type="project" value="UniProtKB-SubCell"/>
</dbReference>
<dbReference type="FunFam" id="1.10.287.70:FF:000010">
    <property type="entry name" value="Putative glutamate receptor ionotropic kainate 1"/>
    <property type="match status" value="1"/>
</dbReference>
<dbReference type="Gene3D" id="1.10.287.70">
    <property type="match status" value="1"/>
</dbReference>
<evidence type="ECO:0000256" key="6">
    <source>
        <dbReference type="ARBA" id="ARBA00023018"/>
    </source>
</evidence>
<dbReference type="PRINTS" id="PR00177">
    <property type="entry name" value="NMDARECEPTOR"/>
</dbReference>
<dbReference type="FunFam" id="3.40.190.10:FF:000178">
    <property type="entry name" value="Glutamate receptor subunit"/>
    <property type="match status" value="1"/>
</dbReference>
<dbReference type="Pfam" id="PF10613">
    <property type="entry name" value="Lig_chan-Glu_bd"/>
    <property type="match status" value="1"/>
</dbReference>
<keyword evidence="5 18" id="KW-1133">Transmembrane helix</keyword>
<dbReference type="InterPro" id="IPR015683">
    <property type="entry name" value="Ionotropic_Glu_rcpt"/>
</dbReference>
<dbReference type="FunFam" id="3.40.190.10:FF:000061">
    <property type="entry name" value="Glutamate receptor, ionotropic kainate"/>
    <property type="match status" value="1"/>
</dbReference>
<evidence type="ECO:0000256" key="13">
    <source>
        <dbReference type="ARBA" id="ARBA00023303"/>
    </source>
</evidence>
<dbReference type="CDD" id="cd13714">
    <property type="entry name" value="PBP2_iGluR_Kainate"/>
    <property type="match status" value="1"/>
</dbReference>
<evidence type="ECO:0000256" key="4">
    <source>
        <dbReference type="ARBA" id="ARBA00022692"/>
    </source>
</evidence>
<feature type="binding site" evidence="15">
    <location>
        <position position="91"/>
    </location>
    <ligand>
        <name>L-glutamate</name>
        <dbReference type="ChEBI" id="CHEBI:29985"/>
    </ligand>
</feature>
<dbReference type="InterPro" id="IPR019594">
    <property type="entry name" value="Glu/Gly-bd"/>
</dbReference>
<dbReference type="AlphaFoldDB" id="A0A2P9JY99"/>
<evidence type="ECO:0000256" key="15">
    <source>
        <dbReference type="PIRSR" id="PIRSR601508-1"/>
    </source>
</evidence>
<feature type="transmembrane region" description="Helical" evidence="18">
    <location>
        <begin position="136"/>
        <end position="154"/>
    </location>
</feature>
<dbReference type="PANTHER" id="PTHR18966">
    <property type="entry name" value="IONOTROPIC GLUTAMATE RECEPTOR"/>
    <property type="match status" value="1"/>
</dbReference>
<comment type="similarity">
    <text evidence="1">Belongs to the glutamate-gated ion channel (TC 1.A.10.1) family.</text>
</comment>
<evidence type="ECO:0000256" key="17">
    <source>
        <dbReference type="PIRSR" id="PIRSR601508-3"/>
    </source>
</evidence>
<keyword evidence="12" id="KW-1071">Ligand-gated ion channel</keyword>
<evidence type="ECO:0000256" key="10">
    <source>
        <dbReference type="ARBA" id="ARBA00023180"/>
    </source>
</evidence>
<organism evidence="21">
    <name type="scientific">Holotrichia parallela</name>
    <name type="common">Dark black chafer beetle</name>
    <name type="synonym">Pedinotrichia parallela</name>
    <dbReference type="NCBI Taxonomy" id="93412"/>
    <lineage>
        <taxon>Eukaryota</taxon>
        <taxon>Metazoa</taxon>
        <taxon>Ecdysozoa</taxon>
        <taxon>Arthropoda</taxon>
        <taxon>Hexapoda</taxon>
        <taxon>Insecta</taxon>
        <taxon>Pterygota</taxon>
        <taxon>Neoptera</taxon>
        <taxon>Endopterygota</taxon>
        <taxon>Coleoptera</taxon>
        <taxon>Polyphaga</taxon>
        <taxon>Scarabaeiformia</taxon>
        <taxon>Scarabaeidae</taxon>
        <taxon>Melolonthinae</taxon>
        <taxon>Holotrichia</taxon>
    </lineage>
</organism>
<feature type="site" description="Crucial to convey clamshell closure to channel opening" evidence="16">
    <location>
        <position position="241"/>
    </location>
</feature>
<reference evidence="21" key="1">
    <citation type="submission" date="2017-03" db="EMBL/GenBank/DDBJ databases">
        <authorList>
            <person name="Afonso C.L."/>
            <person name="Miller P.J."/>
            <person name="Scott M.A."/>
            <person name="Spackman E."/>
            <person name="Goraichik I."/>
            <person name="Dimitrov K.M."/>
            <person name="Suarez D.L."/>
            <person name="Swayne D.E."/>
        </authorList>
    </citation>
    <scope>NUCLEOTIDE SEQUENCE</scope>
    <source>
        <tissue evidence="21">Antenna</tissue>
    </source>
</reference>
<comment type="subcellular location">
    <subcellularLocation>
        <location evidence="14">Postsynaptic cell membrane</location>
        <topology evidence="14">Multi-pass membrane protein</topology>
    </subcellularLocation>
</comment>
<evidence type="ECO:0000256" key="5">
    <source>
        <dbReference type="ARBA" id="ARBA00022989"/>
    </source>
</evidence>
<feature type="binding site" evidence="15">
    <location>
        <position position="314"/>
    </location>
    <ligand>
        <name>L-glutamate</name>
        <dbReference type="ChEBI" id="CHEBI:29985"/>
    </ligand>
</feature>
<evidence type="ECO:0000259" key="19">
    <source>
        <dbReference type="SMART" id="SM00079"/>
    </source>
</evidence>
<keyword evidence="11" id="KW-0628">Postsynaptic cell membrane</keyword>
<keyword evidence="7" id="KW-0406">Ion transport</keyword>
<evidence type="ECO:0000256" key="18">
    <source>
        <dbReference type="SAM" id="Phobius"/>
    </source>
</evidence>
<feature type="binding site" evidence="15">
    <location>
        <position position="263"/>
    </location>
    <ligand>
        <name>L-glutamate</name>
        <dbReference type="ChEBI" id="CHEBI:29985"/>
    </ligand>
</feature>
<dbReference type="SMART" id="SM00079">
    <property type="entry name" value="PBPe"/>
    <property type="match status" value="1"/>
</dbReference>
<feature type="domain" description="Ionotropic glutamate receptor L-glutamate and glycine-binding" evidence="20">
    <location>
        <begin position="12"/>
        <end position="80"/>
    </location>
</feature>
<evidence type="ECO:0000256" key="12">
    <source>
        <dbReference type="ARBA" id="ARBA00023286"/>
    </source>
</evidence>
<keyword evidence="3" id="KW-1003">Cell membrane</keyword>
<feature type="binding site" evidence="15">
    <location>
        <position position="262"/>
    </location>
    <ligand>
        <name>L-glutamate</name>
        <dbReference type="ChEBI" id="CHEBI:29985"/>
    </ligand>
</feature>
<evidence type="ECO:0000313" key="21">
    <source>
        <dbReference type="EMBL" id="AVH87305.1"/>
    </source>
</evidence>
<evidence type="ECO:0000256" key="8">
    <source>
        <dbReference type="ARBA" id="ARBA00023136"/>
    </source>
</evidence>
<dbReference type="InterPro" id="IPR001508">
    <property type="entry name" value="Iono_Glu_rcpt_met"/>
</dbReference>
<dbReference type="Pfam" id="PF00060">
    <property type="entry name" value="Lig_chan"/>
    <property type="match status" value="1"/>
</dbReference>
<dbReference type="SMART" id="SM00918">
    <property type="entry name" value="Lig_chan-Glu_bd"/>
    <property type="match status" value="1"/>
</dbReference>
<evidence type="ECO:0000256" key="16">
    <source>
        <dbReference type="PIRSR" id="PIRSR601508-2"/>
    </source>
</evidence>
<feature type="transmembrane region" description="Helical" evidence="18">
    <location>
        <begin position="402"/>
        <end position="426"/>
    </location>
</feature>
<evidence type="ECO:0000256" key="14">
    <source>
        <dbReference type="ARBA" id="ARBA00034104"/>
    </source>
</evidence>
<feature type="disulfide bond" evidence="17">
    <location>
        <begin position="326"/>
        <end position="384"/>
    </location>
</feature>
<evidence type="ECO:0000256" key="7">
    <source>
        <dbReference type="ARBA" id="ARBA00023065"/>
    </source>
</evidence>
<evidence type="ECO:0000256" key="9">
    <source>
        <dbReference type="ARBA" id="ARBA00023170"/>
    </source>
</evidence>
<protein>
    <submittedName>
        <fullName evidence="21">Ionotropic receptor 17</fullName>
    </submittedName>
</protein>
<keyword evidence="2" id="KW-0813">Transport</keyword>
<dbReference type="SUPFAM" id="SSF53850">
    <property type="entry name" value="Periplasmic binding protein-like II"/>
    <property type="match status" value="1"/>
</dbReference>
<keyword evidence="8 18" id="KW-0472">Membrane</keyword>
<keyword evidence="9 21" id="KW-0675">Receptor</keyword>
<keyword evidence="13" id="KW-0407">Ion channel</keyword>
<sequence length="465" mass="52664">MCVLITFRLGHPYLMYKNPTDGNEVSQGNDAFEGYSIDVIDNIAKIANFSYTFFITENNELGSYNKEKKAWNGLIRDILNRKAHLGICDLTITEERRSAVDFSLPFMTLGISILYSKPKPEERDIFAFMNPLDPVLWLYISVAYITITFVMYFLTRISPGDWENPNPSDTNPEELENIWDLKNSFWLILGSTMSQSCDLLPKGVCSRMGISMWWLLILIISNSYIANLSAFLTTSRMGPTIDNAESLAKQTKIKYGAIRGGSTEAFFRNSNFSTYQRMWTQMVQAKPTSSVKDNAEGVKRVKTTKNQLYAFLMESSSIEYETAGDCDLKQVGGRLDYKGYGIAMPVNAPYRGAINNAILRMQEDGTLSKLKIKWWKEMRGGDLCKGDTDSSSSDMKLALGNIGGVFVVVFFGVGFACLIAIGEFLWNVYTVSVEEHRLFKEILINELVFFVSVWHTKKKTYHTES</sequence>
<accession>A0A2P9JY99</accession>
<dbReference type="EMBL" id="KY817089">
    <property type="protein sequence ID" value="AVH87305.1"/>
    <property type="molecule type" value="mRNA"/>
</dbReference>
<keyword evidence="4 18" id="KW-0812">Transmembrane</keyword>
<dbReference type="GO" id="GO:0015276">
    <property type="term" value="F:ligand-gated monoatomic ion channel activity"/>
    <property type="evidence" value="ECO:0007669"/>
    <property type="project" value="InterPro"/>
</dbReference>
<evidence type="ECO:0000256" key="1">
    <source>
        <dbReference type="ARBA" id="ARBA00008685"/>
    </source>
</evidence>
<keyword evidence="6" id="KW-0770">Synapse</keyword>
<feature type="binding site" evidence="15">
    <location>
        <position position="96"/>
    </location>
    <ligand>
        <name>L-glutamate</name>
        <dbReference type="ChEBI" id="CHEBI:29985"/>
    </ligand>
</feature>
<evidence type="ECO:0000256" key="3">
    <source>
        <dbReference type="ARBA" id="ARBA00022475"/>
    </source>
</evidence>
<evidence type="ECO:0000256" key="2">
    <source>
        <dbReference type="ARBA" id="ARBA00022448"/>
    </source>
</evidence>
<name>A0A2P9JY99_HOLPA</name>
<evidence type="ECO:0000259" key="20">
    <source>
        <dbReference type="SMART" id="SM00918"/>
    </source>
</evidence>
<feature type="domain" description="Ionotropic glutamate receptor C-terminal" evidence="19">
    <location>
        <begin position="6"/>
        <end position="377"/>
    </location>
</feature>
<dbReference type="InterPro" id="IPR001320">
    <property type="entry name" value="Iontro_rcpt_C"/>
</dbReference>